<protein>
    <submittedName>
        <fullName evidence="1">Uncharacterized protein</fullName>
    </submittedName>
</protein>
<sequence length="102" mass="11476">MTKQIKHSGYQNWTCHKCQGLNTSRASKLKIFSTGRSRIQCLHCKGVFQMIKGEIKGEDIKQEISNRNELGRGGVRNIDNLGRVKNIDVNGSAEFTDPREGI</sequence>
<proteinExistence type="predicted"/>
<gene>
    <name evidence="1" type="ORF">LCGC14_2266140</name>
</gene>
<reference evidence="1" key="1">
    <citation type="journal article" date="2015" name="Nature">
        <title>Complex archaea that bridge the gap between prokaryotes and eukaryotes.</title>
        <authorList>
            <person name="Spang A."/>
            <person name="Saw J.H."/>
            <person name="Jorgensen S.L."/>
            <person name="Zaremba-Niedzwiedzka K."/>
            <person name="Martijn J."/>
            <person name="Lind A.E."/>
            <person name="van Eijk R."/>
            <person name="Schleper C."/>
            <person name="Guy L."/>
            <person name="Ettema T.J."/>
        </authorList>
    </citation>
    <scope>NUCLEOTIDE SEQUENCE</scope>
</reference>
<name>A0A0F9DKJ9_9ZZZZ</name>
<comment type="caution">
    <text evidence="1">The sequence shown here is derived from an EMBL/GenBank/DDBJ whole genome shotgun (WGS) entry which is preliminary data.</text>
</comment>
<organism evidence="1">
    <name type="scientific">marine sediment metagenome</name>
    <dbReference type="NCBI Taxonomy" id="412755"/>
    <lineage>
        <taxon>unclassified sequences</taxon>
        <taxon>metagenomes</taxon>
        <taxon>ecological metagenomes</taxon>
    </lineage>
</organism>
<evidence type="ECO:0000313" key="1">
    <source>
        <dbReference type="EMBL" id="KKL54366.1"/>
    </source>
</evidence>
<dbReference type="EMBL" id="LAZR01031225">
    <property type="protein sequence ID" value="KKL54366.1"/>
    <property type="molecule type" value="Genomic_DNA"/>
</dbReference>
<accession>A0A0F9DKJ9</accession>
<dbReference type="AlphaFoldDB" id="A0A0F9DKJ9"/>